<name>A0ABP7ED90_9GAMM</name>
<dbReference type="Pfam" id="PF13737">
    <property type="entry name" value="DDE_Tnp_1_5"/>
    <property type="match status" value="1"/>
</dbReference>
<reference evidence="3" key="1">
    <citation type="journal article" date="2019" name="Int. J. Syst. Evol. Microbiol.">
        <title>The Global Catalogue of Microorganisms (GCM) 10K type strain sequencing project: providing services to taxonomists for standard genome sequencing and annotation.</title>
        <authorList>
            <consortium name="The Broad Institute Genomics Platform"/>
            <consortium name="The Broad Institute Genome Sequencing Center for Infectious Disease"/>
            <person name="Wu L."/>
            <person name="Ma J."/>
        </authorList>
    </citation>
    <scope>NUCLEOTIDE SEQUENCE [LARGE SCALE GENOMIC DNA]</scope>
    <source>
        <strain evidence="3">JCM 17329</strain>
    </source>
</reference>
<feature type="domain" description="Transposase DDE" evidence="1">
    <location>
        <begin position="2"/>
        <end position="81"/>
    </location>
</feature>
<evidence type="ECO:0000313" key="2">
    <source>
        <dbReference type="EMBL" id="GAA3716854.1"/>
    </source>
</evidence>
<organism evidence="2 3">
    <name type="scientific">Oceanisphaera sediminis</name>
    <dbReference type="NCBI Taxonomy" id="981381"/>
    <lineage>
        <taxon>Bacteria</taxon>
        <taxon>Pseudomonadati</taxon>
        <taxon>Pseudomonadota</taxon>
        <taxon>Gammaproteobacteria</taxon>
        <taxon>Aeromonadales</taxon>
        <taxon>Aeromonadaceae</taxon>
        <taxon>Oceanisphaera</taxon>
    </lineage>
</organism>
<keyword evidence="3" id="KW-1185">Reference proteome</keyword>
<dbReference type="Proteomes" id="UP001501479">
    <property type="component" value="Unassembled WGS sequence"/>
</dbReference>
<proteinExistence type="predicted"/>
<sequence>MINRGSLTCQVDEQTIEQWHCHEHHGRRDRGFQYSDSAIQTALMLKSFFGLPLQALEGVINSIFQLMDVPLTSSGYSCIYK</sequence>
<dbReference type="InterPro" id="IPR025668">
    <property type="entry name" value="Tnp_DDE_dom"/>
</dbReference>
<protein>
    <recommendedName>
        <fullName evidence="1">Transposase DDE domain-containing protein</fullName>
    </recommendedName>
</protein>
<evidence type="ECO:0000313" key="3">
    <source>
        <dbReference type="Proteomes" id="UP001501479"/>
    </source>
</evidence>
<comment type="caution">
    <text evidence="2">The sequence shown here is derived from an EMBL/GenBank/DDBJ whole genome shotgun (WGS) entry which is preliminary data.</text>
</comment>
<accession>A0ABP7ED90</accession>
<evidence type="ECO:0000259" key="1">
    <source>
        <dbReference type="Pfam" id="PF13737"/>
    </source>
</evidence>
<dbReference type="EMBL" id="BAABDS010000038">
    <property type="protein sequence ID" value="GAA3716854.1"/>
    <property type="molecule type" value="Genomic_DNA"/>
</dbReference>
<gene>
    <name evidence="2" type="ORF">GCM10022421_25880</name>
</gene>